<evidence type="ECO:0000256" key="8">
    <source>
        <dbReference type="SAM" id="Phobius"/>
    </source>
</evidence>
<evidence type="ECO:0000256" key="6">
    <source>
        <dbReference type="ARBA" id="ARBA00023136"/>
    </source>
</evidence>
<dbReference type="Gene3D" id="2.60.40.2880">
    <property type="entry name" value="MmpS1-5, C-terminal soluble domain"/>
    <property type="match status" value="1"/>
</dbReference>
<dbReference type="AlphaFoldDB" id="A0A4V3FU19"/>
<dbReference type="Proteomes" id="UP000294927">
    <property type="component" value="Unassembled WGS sequence"/>
</dbReference>
<feature type="compositionally biased region" description="Polar residues" evidence="7">
    <location>
        <begin position="36"/>
        <end position="47"/>
    </location>
</feature>
<dbReference type="EMBL" id="SOCP01000004">
    <property type="protein sequence ID" value="TDV53571.1"/>
    <property type="molecule type" value="Genomic_DNA"/>
</dbReference>
<dbReference type="InterPro" id="IPR008693">
    <property type="entry name" value="MmpS"/>
</dbReference>
<evidence type="ECO:0000256" key="5">
    <source>
        <dbReference type="ARBA" id="ARBA00022989"/>
    </source>
</evidence>
<evidence type="ECO:0000256" key="2">
    <source>
        <dbReference type="ARBA" id="ARBA00007531"/>
    </source>
</evidence>
<evidence type="ECO:0000313" key="10">
    <source>
        <dbReference type="Proteomes" id="UP000294927"/>
    </source>
</evidence>
<gene>
    <name evidence="9" type="ORF">CLV71_10439</name>
</gene>
<organism evidence="9 10">
    <name type="scientific">Actinophytocola oryzae</name>
    <dbReference type="NCBI Taxonomy" id="502181"/>
    <lineage>
        <taxon>Bacteria</taxon>
        <taxon>Bacillati</taxon>
        <taxon>Actinomycetota</taxon>
        <taxon>Actinomycetes</taxon>
        <taxon>Pseudonocardiales</taxon>
        <taxon>Pseudonocardiaceae</taxon>
    </lineage>
</organism>
<sequence>MVIINLSAIHDYDESLNVDGLAYDAAGRTALLPFRQQGNPERNSPVTQYAPHQPQQQAKPSNGLGTTGFVVGIVGLVLSFIPLVGVVAWPLVILGIIFSAVGISKAAKGRATNKGIAIAGLVVSVVGLVVCVLWTAVWKKAADEVNEEANREAVIVYEITGDAPNVDVTYSVFSDEDMSTKDEKVATLPWTKEVRTKGYVKEGQVIVTTGEQGGTVTCRITVDGKEVETNTASGPFQLATCDSI</sequence>
<dbReference type="InterPro" id="IPR038468">
    <property type="entry name" value="MmpS_C"/>
</dbReference>
<proteinExistence type="inferred from homology"/>
<evidence type="ECO:0000256" key="7">
    <source>
        <dbReference type="SAM" id="MobiDB-lite"/>
    </source>
</evidence>
<keyword evidence="5 8" id="KW-1133">Transmembrane helix</keyword>
<evidence type="ECO:0000313" key="9">
    <source>
        <dbReference type="EMBL" id="TDV53571.1"/>
    </source>
</evidence>
<feature type="region of interest" description="Disordered" evidence="7">
    <location>
        <begin position="35"/>
        <end position="61"/>
    </location>
</feature>
<evidence type="ECO:0000256" key="4">
    <source>
        <dbReference type="ARBA" id="ARBA00022692"/>
    </source>
</evidence>
<keyword evidence="4 8" id="KW-0812">Transmembrane</keyword>
<evidence type="ECO:0000256" key="3">
    <source>
        <dbReference type="ARBA" id="ARBA00022475"/>
    </source>
</evidence>
<keyword evidence="3" id="KW-1003">Cell membrane</keyword>
<protein>
    <submittedName>
        <fullName evidence="9">MmpS family membrane protein</fullName>
    </submittedName>
</protein>
<comment type="subcellular location">
    <subcellularLocation>
        <location evidence="1">Cell membrane</location>
    </subcellularLocation>
</comment>
<name>A0A4V3FU19_9PSEU</name>
<reference evidence="9 10" key="1">
    <citation type="submission" date="2019-03" db="EMBL/GenBank/DDBJ databases">
        <title>Genomic Encyclopedia of Archaeal and Bacterial Type Strains, Phase II (KMG-II): from individual species to whole genera.</title>
        <authorList>
            <person name="Goeker M."/>
        </authorList>
    </citation>
    <scope>NUCLEOTIDE SEQUENCE [LARGE SCALE GENOMIC DNA]</scope>
    <source>
        <strain evidence="9 10">DSM 45499</strain>
    </source>
</reference>
<comment type="caution">
    <text evidence="9">The sequence shown here is derived from an EMBL/GenBank/DDBJ whole genome shotgun (WGS) entry which is preliminary data.</text>
</comment>
<accession>A0A4V3FU19</accession>
<keyword evidence="6 8" id="KW-0472">Membrane</keyword>
<feature type="transmembrane region" description="Helical" evidence="8">
    <location>
        <begin position="87"/>
        <end position="104"/>
    </location>
</feature>
<dbReference type="Pfam" id="PF05423">
    <property type="entry name" value="Mycobact_memb"/>
    <property type="match status" value="1"/>
</dbReference>
<dbReference type="GO" id="GO:0005886">
    <property type="term" value="C:plasma membrane"/>
    <property type="evidence" value="ECO:0007669"/>
    <property type="project" value="UniProtKB-SubCell"/>
</dbReference>
<keyword evidence="10" id="KW-1185">Reference proteome</keyword>
<feature type="transmembrane region" description="Helical" evidence="8">
    <location>
        <begin position="116"/>
        <end position="138"/>
    </location>
</feature>
<comment type="similarity">
    <text evidence="2">Belongs to the MmpS family.</text>
</comment>
<evidence type="ECO:0000256" key="1">
    <source>
        <dbReference type="ARBA" id="ARBA00004236"/>
    </source>
</evidence>